<feature type="domain" description="RNase H type-1" evidence="1">
    <location>
        <begin position="13"/>
        <end position="96"/>
    </location>
</feature>
<dbReference type="GO" id="GO:0003676">
    <property type="term" value="F:nucleic acid binding"/>
    <property type="evidence" value="ECO:0007669"/>
    <property type="project" value="InterPro"/>
</dbReference>
<dbReference type="InterPro" id="IPR036397">
    <property type="entry name" value="RNaseH_sf"/>
</dbReference>
<reference evidence="2" key="2">
    <citation type="journal article" date="2024" name="Plant">
        <title>Genomic evolution and insights into agronomic trait innovations of Sesamum species.</title>
        <authorList>
            <person name="Miao H."/>
            <person name="Wang L."/>
            <person name="Qu L."/>
            <person name="Liu H."/>
            <person name="Sun Y."/>
            <person name="Le M."/>
            <person name="Wang Q."/>
            <person name="Wei S."/>
            <person name="Zheng Y."/>
            <person name="Lin W."/>
            <person name="Duan Y."/>
            <person name="Cao H."/>
            <person name="Xiong S."/>
            <person name="Wang X."/>
            <person name="Wei L."/>
            <person name="Li C."/>
            <person name="Ma Q."/>
            <person name="Ju M."/>
            <person name="Zhao R."/>
            <person name="Li G."/>
            <person name="Mu C."/>
            <person name="Tian Q."/>
            <person name="Mei H."/>
            <person name="Zhang T."/>
            <person name="Gao T."/>
            <person name="Zhang H."/>
        </authorList>
    </citation>
    <scope>NUCLEOTIDE SEQUENCE</scope>
    <source>
        <strain evidence="2">KEN1</strain>
    </source>
</reference>
<dbReference type="EMBL" id="JACGWN010000008">
    <property type="protein sequence ID" value="KAL0439768.1"/>
    <property type="molecule type" value="Genomic_DNA"/>
</dbReference>
<dbReference type="Gene3D" id="3.30.420.10">
    <property type="entry name" value="Ribonuclease H-like superfamily/Ribonuclease H"/>
    <property type="match status" value="1"/>
</dbReference>
<evidence type="ECO:0000259" key="1">
    <source>
        <dbReference type="Pfam" id="PF13456"/>
    </source>
</evidence>
<dbReference type="SUPFAM" id="SSF53098">
    <property type="entry name" value="Ribonuclease H-like"/>
    <property type="match status" value="1"/>
</dbReference>
<dbReference type="AlphaFoldDB" id="A0AAW2WDJ8"/>
<organism evidence="2">
    <name type="scientific">Sesamum latifolium</name>
    <dbReference type="NCBI Taxonomy" id="2727402"/>
    <lineage>
        <taxon>Eukaryota</taxon>
        <taxon>Viridiplantae</taxon>
        <taxon>Streptophyta</taxon>
        <taxon>Embryophyta</taxon>
        <taxon>Tracheophyta</taxon>
        <taxon>Spermatophyta</taxon>
        <taxon>Magnoliopsida</taxon>
        <taxon>eudicotyledons</taxon>
        <taxon>Gunneridae</taxon>
        <taxon>Pentapetalae</taxon>
        <taxon>asterids</taxon>
        <taxon>lamiids</taxon>
        <taxon>Lamiales</taxon>
        <taxon>Pedaliaceae</taxon>
        <taxon>Sesamum</taxon>
    </lineage>
</organism>
<dbReference type="CDD" id="cd09279">
    <property type="entry name" value="RNase_HI_like"/>
    <property type="match status" value="1"/>
</dbReference>
<proteinExistence type="predicted"/>
<dbReference type="GO" id="GO:0004523">
    <property type="term" value="F:RNA-DNA hybrid ribonuclease activity"/>
    <property type="evidence" value="ECO:0007669"/>
    <property type="project" value="InterPro"/>
</dbReference>
<comment type="caution">
    <text evidence="2">The sequence shown here is derived from an EMBL/GenBank/DDBJ whole genome shotgun (WGS) entry which is preliminary data.</text>
</comment>
<evidence type="ECO:0000313" key="2">
    <source>
        <dbReference type="EMBL" id="KAL0439768.1"/>
    </source>
</evidence>
<gene>
    <name evidence="2" type="ORF">Slati_2459800</name>
</gene>
<sequence>MEYAITLEFPTFNNEAEYEAILLGSKLVRTAGARRVRAYSDSKIVVSQAEGEYEVRQEKTTNNLAKLREEMDKFEELRLQQIPKEKNPMIDQLAKLTSSNQFTEGRRITLLSAAKPMVDSEEE</sequence>
<dbReference type="PANTHER" id="PTHR48475:SF2">
    <property type="entry name" value="RIBONUCLEASE H"/>
    <property type="match status" value="1"/>
</dbReference>
<dbReference type="InterPro" id="IPR002156">
    <property type="entry name" value="RNaseH_domain"/>
</dbReference>
<name>A0AAW2WDJ8_9LAMI</name>
<reference evidence="2" key="1">
    <citation type="submission" date="2020-06" db="EMBL/GenBank/DDBJ databases">
        <authorList>
            <person name="Li T."/>
            <person name="Hu X."/>
            <person name="Zhang T."/>
            <person name="Song X."/>
            <person name="Zhang H."/>
            <person name="Dai N."/>
            <person name="Sheng W."/>
            <person name="Hou X."/>
            <person name="Wei L."/>
        </authorList>
    </citation>
    <scope>NUCLEOTIDE SEQUENCE</scope>
    <source>
        <strain evidence="2">KEN1</strain>
        <tissue evidence="2">Leaf</tissue>
    </source>
</reference>
<dbReference type="PANTHER" id="PTHR48475">
    <property type="entry name" value="RIBONUCLEASE H"/>
    <property type="match status" value="1"/>
</dbReference>
<protein>
    <recommendedName>
        <fullName evidence="1">RNase H type-1 domain-containing protein</fullName>
    </recommendedName>
</protein>
<accession>A0AAW2WDJ8</accession>
<dbReference type="Pfam" id="PF13456">
    <property type="entry name" value="RVT_3"/>
    <property type="match status" value="1"/>
</dbReference>
<dbReference type="InterPro" id="IPR012337">
    <property type="entry name" value="RNaseH-like_sf"/>
</dbReference>